<evidence type="ECO:0000313" key="2">
    <source>
        <dbReference type="Proteomes" id="UP000271624"/>
    </source>
</evidence>
<dbReference type="InterPro" id="IPR032710">
    <property type="entry name" value="NTF2-like_dom_sf"/>
</dbReference>
<dbReference type="OrthoDB" id="448312at2"/>
<sequence length="250" mass="28268">MTATNAKQPSNEQSNNLPLWVQHRDTVIAYSATADVEWRTGKAPDYSRSNDNLAKESVCKHMEGSLEAIVQNLVRTFEMEVSFKTNPQQWLSVVKDKFRVSTNGGREFDAVELGAKGTYNVFMANSEHYKSSEESFESSHHIFHTTFPNGFPWELLEVYSGPPNVTFKWRHWGHFKGQYKDFAPTGETVEIIGMSVAKVTSDLKIESMEHYFDNSLFLTQLTAGGKVASDTKSQGCPFNPVSLFKRFTKS</sequence>
<reference evidence="1" key="2">
    <citation type="journal article" date="2019" name="Genome Biol. Evol.">
        <title>Day and night: Metabolic profiles and evolutionary relationships of six axenic non-marine cyanobacteria.</title>
        <authorList>
            <person name="Will S.E."/>
            <person name="Henke P."/>
            <person name="Boedeker C."/>
            <person name="Huang S."/>
            <person name="Brinkmann H."/>
            <person name="Rohde M."/>
            <person name="Jarek M."/>
            <person name="Friedl T."/>
            <person name="Seufert S."/>
            <person name="Schumacher M."/>
            <person name="Overmann J."/>
            <person name="Neumann-Schaal M."/>
            <person name="Petersen J."/>
        </authorList>
    </citation>
    <scope>NUCLEOTIDE SEQUENCE [LARGE SCALE GENOMIC DNA]</scope>
    <source>
        <strain evidence="1">PCC 7102</strain>
    </source>
</reference>
<dbReference type="InterPro" id="IPR053218">
    <property type="entry name" value="Pathogen-related_defense"/>
</dbReference>
<evidence type="ECO:0000313" key="1">
    <source>
        <dbReference type="EMBL" id="RUT09221.1"/>
    </source>
</evidence>
<reference evidence="1" key="1">
    <citation type="submission" date="2018-12" db="EMBL/GenBank/DDBJ databases">
        <authorList>
            <person name="Will S."/>
            <person name="Neumann-Schaal M."/>
            <person name="Henke P."/>
        </authorList>
    </citation>
    <scope>NUCLEOTIDE SEQUENCE</scope>
    <source>
        <strain evidence="1">PCC 7102</strain>
    </source>
</reference>
<evidence type="ECO:0008006" key="3">
    <source>
        <dbReference type="Google" id="ProtNLM"/>
    </source>
</evidence>
<dbReference type="PANTHER" id="PTHR31723">
    <property type="entry name" value="PATHOGENESIS-RELATED FAMILY PROTEIN"/>
    <property type="match status" value="1"/>
</dbReference>
<keyword evidence="2" id="KW-1185">Reference proteome</keyword>
<dbReference type="Proteomes" id="UP000271624">
    <property type="component" value="Unassembled WGS sequence"/>
</dbReference>
<accession>A0A433VT02</accession>
<proteinExistence type="predicted"/>
<dbReference type="EMBL" id="RSCL01000002">
    <property type="protein sequence ID" value="RUT09221.1"/>
    <property type="molecule type" value="Genomic_DNA"/>
</dbReference>
<name>A0A433VT02_9CYAN</name>
<dbReference type="Gene3D" id="3.10.450.50">
    <property type="match status" value="1"/>
</dbReference>
<organism evidence="1 2">
    <name type="scientific">Dulcicalothrix desertica PCC 7102</name>
    <dbReference type="NCBI Taxonomy" id="232991"/>
    <lineage>
        <taxon>Bacteria</taxon>
        <taxon>Bacillati</taxon>
        <taxon>Cyanobacteriota</taxon>
        <taxon>Cyanophyceae</taxon>
        <taxon>Nostocales</taxon>
        <taxon>Calotrichaceae</taxon>
        <taxon>Dulcicalothrix</taxon>
    </lineage>
</organism>
<dbReference type="AlphaFoldDB" id="A0A433VT02"/>
<dbReference type="PANTHER" id="PTHR31723:SF10">
    <property type="entry name" value="PATHOGEN-RELATED PROTEIN"/>
    <property type="match status" value="1"/>
</dbReference>
<dbReference type="RefSeq" id="WP_127079916.1">
    <property type="nucleotide sequence ID" value="NZ_RSCL01000002.1"/>
</dbReference>
<comment type="caution">
    <text evidence="1">The sequence shown here is derived from an EMBL/GenBank/DDBJ whole genome shotgun (WGS) entry which is preliminary data.</text>
</comment>
<gene>
    <name evidence="1" type="ORF">DSM106972_012740</name>
</gene>
<protein>
    <recommendedName>
        <fullName evidence="3">SnoaL-like polyketide cyclase</fullName>
    </recommendedName>
</protein>
<dbReference type="SUPFAM" id="SSF54427">
    <property type="entry name" value="NTF2-like"/>
    <property type="match status" value="1"/>
</dbReference>